<accession>A0A1I4TQP7</accession>
<protein>
    <submittedName>
        <fullName evidence="2">Uncharacterized membrane protein SirB2</fullName>
    </submittedName>
</protein>
<evidence type="ECO:0000313" key="2">
    <source>
        <dbReference type="EMBL" id="SFM78950.1"/>
    </source>
</evidence>
<gene>
    <name evidence="2" type="ORF">SAMN02982985_05298</name>
</gene>
<keyword evidence="3" id="KW-1185">Reference proteome</keyword>
<organism evidence="2 3">
    <name type="scientific">Rugamonas rubra</name>
    <dbReference type="NCBI Taxonomy" id="758825"/>
    <lineage>
        <taxon>Bacteria</taxon>
        <taxon>Pseudomonadati</taxon>
        <taxon>Pseudomonadota</taxon>
        <taxon>Betaproteobacteria</taxon>
        <taxon>Burkholderiales</taxon>
        <taxon>Oxalobacteraceae</taxon>
        <taxon>Telluria group</taxon>
        <taxon>Rugamonas</taxon>
    </lineage>
</organism>
<keyword evidence="1" id="KW-0472">Membrane</keyword>
<evidence type="ECO:0000313" key="3">
    <source>
        <dbReference type="Proteomes" id="UP000199470"/>
    </source>
</evidence>
<dbReference type="EMBL" id="FOTW01000033">
    <property type="protein sequence ID" value="SFM78950.1"/>
    <property type="molecule type" value="Genomic_DNA"/>
</dbReference>
<dbReference type="PIRSF" id="PIRSF005610">
    <property type="entry name" value="SirB"/>
    <property type="match status" value="1"/>
</dbReference>
<name>A0A1I4TQP7_9BURK</name>
<dbReference type="InterPro" id="IPR007360">
    <property type="entry name" value="SirB"/>
</dbReference>
<dbReference type="STRING" id="758825.SAMN02982985_05298"/>
<keyword evidence="1" id="KW-1133">Transmembrane helix</keyword>
<dbReference type="PANTHER" id="PTHR39594:SF1">
    <property type="entry name" value="PROTEIN YCHQ"/>
    <property type="match status" value="1"/>
</dbReference>
<dbReference type="OrthoDB" id="5588650at2"/>
<dbReference type="RefSeq" id="WP_093390692.1">
    <property type="nucleotide sequence ID" value="NZ_FOTW01000033.1"/>
</dbReference>
<keyword evidence="1" id="KW-0812">Transmembrane</keyword>
<dbReference type="PANTHER" id="PTHR39594">
    <property type="entry name" value="PROTEIN YCHQ"/>
    <property type="match status" value="1"/>
</dbReference>
<dbReference type="Pfam" id="PF04247">
    <property type="entry name" value="SirB"/>
    <property type="match status" value="1"/>
</dbReference>
<proteinExistence type="predicted"/>
<sequence>MDYYALKYLHMSCAALSGGLFLLRGCWMLFQPARLQQRWVRVAPHIIDTALLASAVTLAVLSGQYPLAQGWLSAKVLALLLYIVLGTVALKRGKTRAVRAGAFTAALACFGYIVAVAVSKQALPF</sequence>
<feature type="transmembrane region" description="Helical" evidence="1">
    <location>
        <begin position="71"/>
        <end position="90"/>
    </location>
</feature>
<evidence type="ECO:0000256" key="1">
    <source>
        <dbReference type="SAM" id="Phobius"/>
    </source>
</evidence>
<feature type="transmembrane region" description="Helical" evidence="1">
    <location>
        <begin position="42"/>
        <end position="65"/>
    </location>
</feature>
<dbReference type="AlphaFoldDB" id="A0A1I4TQP7"/>
<reference evidence="2 3" key="1">
    <citation type="submission" date="2016-10" db="EMBL/GenBank/DDBJ databases">
        <authorList>
            <person name="de Groot N.N."/>
        </authorList>
    </citation>
    <scope>NUCLEOTIDE SEQUENCE [LARGE SCALE GENOMIC DNA]</scope>
    <source>
        <strain evidence="2 3">ATCC 43154</strain>
    </source>
</reference>
<feature type="transmembrane region" description="Helical" evidence="1">
    <location>
        <begin position="6"/>
        <end position="30"/>
    </location>
</feature>
<feature type="transmembrane region" description="Helical" evidence="1">
    <location>
        <begin position="97"/>
        <end position="118"/>
    </location>
</feature>
<dbReference type="GO" id="GO:0005886">
    <property type="term" value="C:plasma membrane"/>
    <property type="evidence" value="ECO:0007669"/>
    <property type="project" value="TreeGrafter"/>
</dbReference>
<dbReference type="Proteomes" id="UP000199470">
    <property type="component" value="Unassembled WGS sequence"/>
</dbReference>